<keyword evidence="2" id="KW-1133">Transmembrane helix</keyword>
<keyword evidence="2" id="KW-0472">Membrane</keyword>
<organism evidence="3 4">
    <name type="scientific">Acinetobacter baumannii</name>
    <dbReference type="NCBI Taxonomy" id="470"/>
    <lineage>
        <taxon>Bacteria</taxon>
        <taxon>Pseudomonadati</taxon>
        <taxon>Pseudomonadota</taxon>
        <taxon>Gammaproteobacteria</taxon>
        <taxon>Moraxellales</taxon>
        <taxon>Moraxellaceae</taxon>
        <taxon>Acinetobacter</taxon>
        <taxon>Acinetobacter calcoaceticus/baumannii complex</taxon>
    </lineage>
</organism>
<gene>
    <name evidence="3" type="ORF">B9X95_05230</name>
</gene>
<reference evidence="3 4" key="1">
    <citation type="submission" date="2017-05" db="EMBL/GenBank/DDBJ databases">
        <authorList>
            <person name="Song R."/>
            <person name="Chenine A.L."/>
            <person name="Ruprecht R.M."/>
        </authorList>
    </citation>
    <scope>NUCLEOTIDE SEQUENCE [LARGE SCALE GENOMIC DNA]</scope>
    <source>
        <strain evidence="3 4">PR350</strain>
    </source>
</reference>
<sequence length="198" mass="22279">MFPPKKYVKNAFKQGVVITILLGVIPLSLALCQDIWGLIFHKSHDLSNFNGMISSLIPSNHTYLNVLLWLSGVYCLPLLMLVIAERELEKKIPIPNWIKNFILNFEYALSTIFSVMFVASSIFFTAGFLFCFSSLGVSYGMGFIFIGIILFTLTIYALAAMSELKESFLENKSDSEYTNDKESKVVDKDIGTDNKDAE</sequence>
<proteinExistence type="predicted"/>
<dbReference type="RefSeq" id="WP_086249649.1">
    <property type="nucleotide sequence ID" value="NZ_CP113444.1"/>
</dbReference>
<evidence type="ECO:0000256" key="2">
    <source>
        <dbReference type="SAM" id="Phobius"/>
    </source>
</evidence>
<comment type="caution">
    <text evidence="3">The sequence shown here is derived from an EMBL/GenBank/DDBJ whole genome shotgun (WGS) entry which is preliminary data.</text>
</comment>
<dbReference type="Proteomes" id="UP000194699">
    <property type="component" value="Unassembled WGS sequence"/>
</dbReference>
<keyword evidence="2" id="KW-0812">Transmembrane</keyword>
<protein>
    <submittedName>
        <fullName evidence="3">Uncharacterized protein</fullName>
    </submittedName>
</protein>
<dbReference type="AlphaFoldDB" id="A0A241ZHF5"/>
<dbReference type="EMBL" id="NGEL01000050">
    <property type="protein sequence ID" value="OTM91177.1"/>
    <property type="molecule type" value="Genomic_DNA"/>
</dbReference>
<evidence type="ECO:0000256" key="1">
    <source>
        <dbReference type="SAM" id="MobiDB-lite"/>
    </source>
</evidence>
<accession>A0A241ZHF5</accession>
<feature type="region of interest" description="Disordered" evidence="1">
    <location>
        <begin position="171"/>
        <end position="198"/>
    </location>
</feature>
<feature type="transmembrane region" description="Helical" evidence="2">
    <location>
        <begin position="105"/>
        <end position="130"/>
    </location>
</feature>
<feature type="transmembrane region" description="Helical" evidence="2">
    <location>
        <begin position="66"/>
        <end position="84"/>
    </location>
</feature>
<evidence type="ECO:0000313" key="4">
    <source>
        <dbReference type="Proteomes" id="UP000194699"/>
    </source>
</evidence>
<feature type="transmembrane region" description="Helical" evidence="2">
    <location>
        <begin position="136"/>
        <end position="159"/>
    </location>
</feature>
<name>A0A241ZHF5_ACIBA</name>
<evidence type="ECO:0000313" key="3">
    <source>
        <dbReference type="EMBL" id="OTM91177.1"/>
    </source>
</evidence>